<dbReference type="EMBL" id="MRZV01000208">
    <property type="protein sequence ID" value="PIK55624.1"/>
    <property type="molecule type" value="Genomic_DNA"/>
</dbReference>
<sequence length="416" mass="46191">MPNETDSAYHGLSNLDRRLLTTLFQEGRQGFDIKNYRSAIAAFHQGLPLRLHARQQRHALTKVPSVLRILGGYLVPLFGGNHPPSGYRSRQIHGSQQQGFHCFYSPVRRLSDSGHLQDDGVEDSNCFVACYLSDISQAGLALVARWYELRGSHPLGLPPSGSATRCLGCGETDSPQCQTALTDTASVEACMSVINEVFNIGNIISAADGTVLYNIKIPCASLEIDQNRPAVLDLEIEIRSINRDRMERFKRGFGNLLHTNVYERITCNQSKGDARVTVLPPLLILGRTELTVDVRAVNILSQDLGFADYSYDGSGGNNQPDLTMEVGFLECNVSCSLDEFRKVIDMSCPNQLFIPELEEKKPWVRLEAISKCPVNALGGNPIKSKSNIHFKFKTRFEVSKKWQTKVALTVTFKNAI</sequence>
<dbReference type="AlphaFoldDB" id="A0A2G8L5U5"/>
<keyword evidence="2" id="KW-1185">Reference proteome</keyword>
<gene>
    <name evidence="1" type="ORF">BSL78_07476</name>
</gene>
<accession>A0A2G8L5U5</accession>
<organism evidence="1 2">
    <name type="scientific">Stichopus japonicus</name>
    <name type="common">Sea cucumber</name>
    <dbReference type="NCBI Taxonomy" id="307972"/>
    <lineage>
        <taxon>Eukaryota</taxon>
        <taxon>Metazoa</taxon>
        <taxon>Echinodermata</taxon>
        <taxon>Eleutherozoa</taxon>
        <taxon>Echinozoa</taxon>
        <taxon>Holothuroidea</taxon>
        <taxon>Aspidochirotacea</taxon>
        <taxon>Aspidochirotida</taxon>
        <taxon>Stichopodidae</taxon>
        <taxon>Apostichopus</taxon>
    </lineage>
</organism>
<proteinExistence type="predicted"/>
<evidence type="ECO:0000313" key="2">
    <source>
        <dbReference type="Proteomes" id="UP000230750"/>
    </source>
</evidence>
<dbReference type="Proteomes" id="UP000230750">
    <property type="component" value="Unassembled WGS sequence"/>
</dbReference>
<comment type="caution">
    <text evidence="1">The sequence shown here is derived from an EMBL/GenBank/DDBJ whole genome shotgun (WGS) entry which is preliminary data.</text>
</comment>
<reference evidence="1 2" key="1">
    <citation type="journal article" date="2017" name="PLoS Biol.">
        <title>The sea cucumber genome provides insights into morphological evolution and visceral regeneration.</title>
        <authorList>
            <person name="Zhang X."/>
            <person name="Sun L."/>
            <person name="Yuan J."/>
            <person name="Sun Y."/>
            <person name="Gao Y."/>
            <person name="Zhang L."/>
            <person name="Li S."/>
            <person name="Dai H."/>
            <person name="Hamel J.F."/>
            <person name="Liu C."/>
            <person name="Yu Y."/>
            <person name="Liu S."/>
            <person name="Lin W."/>
            <person name="Guo K."/>
            <person name="Jin S."/>
            <person name="Xu P."/>
            <person name="Storey K.B."/>
            <person name="Huan P."/>
            <person name="Zhang T."/>
            <person name="Zhou Y."/>
            <person name="Zhang J."/>
            <person name="Lin C."/>
            <person name="Li X."/>
            <person name="Xing L."/>
            <person name="Huo D."/>
            <person name="Sun M."/>
            <person name="Wang L."/>
            <person name="Mercier A."/>
            <person name="Li F."/>
            <person name="Yang H."/>
            <person name="Xiang J."/>
        </authorList>
    </citation>
    <scope>NUCLEOTIDE SEQUENCE [LARGE SCALE GENOMIC DNA]</scope>
    <source>
        <strain evidence="1">Shaxun</strain>
        <tissue evidence="1">Muscle</tissue>
    </source>
</reference>
<name>A0A2G8L5U5_STIJA</name>
<evidence type="ECO:0000313" key="1">
    <source>
        <dbReference type="EMBL" id="PIK55624.1"/>
    </source>
</evidence>
<protein>
    <submittedName>
        <fullName evidence="1">Uncharacterized protein</fullName>
    </submittedName>
</protein>